<dbReference type="PANTHER" id="PTHR16048:SF3">
    <property type="entry name" value="E3 UBIQUITIN-PROTEIN LIGASE MSL2"/>
    <property type="match status" value="1"/>
</dbReference>
<protein>
    <submittedName>
        <fullName evidence="3">Male-specific lethal 2</fullName>
    </submittedName>
</protein>
<dbReference type="GO" id="GO:0072487">
    <property type="term" value="C:MSL complex"/>
    <property type="evidence" value="ECO:0007669"/>
    <property type="project" value="UniProtKB-UniRule"/>
</dbReference>
<dbReference type="InterPro" id="IPR037922">
    <property type="entry name" value="MSL2"/>
</dbReference>
<reference evidence="3" key="1">
    <citation type="submission" date="2017-10" db="EMBL/GenBank/DDBJ databases">
        <title>Transcriptome Assembly of Sugarcane Aphid Adults.</title>
        <authorList>
            <person name="Scully E.D."/>
            <person name="Palmer N.A."/>
            <person name="Geib S.M."/>
            <person name="Sarath G."/>
            <person name="Sattler S.E."/>
        </authorList>
    </citation>
    <scope>NUCLEOTIDE SEQUENCE</scope>
    <source>
        <tissue evidence="3">Whole body</tissue>
    </source>
</reference>
<dbReference type="SMART" id="SM01114">
    <property type="entry name" value="CXC"/>
    <property type="match status" value="1"/>
</dbReference>
<dbReference type="InterPro" id="IPR032049">
    <property type="entry name" value="Msl2-CXC"/>
</dbReference>
<comment type="similarity">
    <text evidence="1">Belongs to the MSL2 family.</text>
</comment>
<dbReference type="GO" id="GO:0016567">
    <property type="term" value="P:protein ubiquitination"/>
    <property type="evidence" value="ECO:0007669"/>
    <property type="project" value="TreeGrafter"/>
</dbReference>
<keyword evidence="1" id="KW-0539">Nucleus</keyword>
<dbReference type="CDD" id="cd13122">
    <property type="entry name" value="MSL2_CXC"/>
    <property type="match status" value="1"/>
</dbReference>
<dbReference type="Gene3D" id="3.30.40.10">
    <property type="entry name" value="Zinc/RING finger domain, C3HC4 (zinc finger)"/>
    <property type="match status" value="1"/>
</dbReference>
<evidence type="ECO:0000313" key="3">
    <source>
        <dbReference type="EMBL" id="MBW17239.1"/>
    </source>
</evidence>
<keyword evidence="1" id="KW-0158">Chromosome</keyword>
<dbReference type="GO" id="GO:0061630">
    <property type="term" value="F:ubiquitin protein ligase activity"/>
    <property type="evidence" value="ECO:0007669"/>
    <property type="project" value="InterPro"/>
</dbReference>
<feature type="domain" description="CXC MSL2-type" evidence="2">
    <location>
        <begin position="194"/>
        <end position="245"/>
    </location>
</feature>
<dbReference type="AlphaFoldDB" id="A0A2H8TTG3"/>
<dbReference type="OrthoDB" id="10012174at2759"/>
<dbReference type="PROSITE" id="PS52051">
    <property type="entry name" value="CXC_MSL2"/>
    <property type="match status" value="1"/>
</dbReference>
<dbReference type="InterPro" id="IPR033467">
    <property type="entry name" value="Tesmin/TSO1-like_CXC"/>
</dbReference>
<name>A0A2H8TTG3_9HEMI</name>
<gene>
    <name evidence="3" type="primary">Msl2</name>
</gene>
<accession>A0A2H8TTG3</accession>
<sequence length="315" mass="36028">MEIFRLYTKTSRIVFQAKSTDPSTWQSLHTLLPQLHKHLSCQVCHKLVDRLNPHLNGYACSACINHQIPENASSALIQCYKKLCAYLQSTPVYKVMCTRDEDKQLVELITEVISLSRSVNGYNGIINGTVNKQDTEEVNIKDEMLISSSDVQLPIENPTSFDDINLQKFDEESQEHKIQNQSEFNNIPKKKKNERRWGCRCGNATTTPGKLTCFGQRCPCYTEQKPCEQCKCKGCRNPRQKRSNHDDNLEIDKIRRKPVTLELVSSLKPSHINSKPEFSSYTMHDTLQLPSHSQNYDQGETEVTLGHVNSIFHSP</sequence>
<organism evidence="3">
    <name type="scientific">Melanaphis sacchari</name>
    <dbReference type="NCBI Taxonomy" id="742174"/>
    <lineage>
        <taxon>Eukaryota</taxon>
        <taxon>Metazoa</taxon>
        <taxon>Ecdysozoa</taxon>
        <taxon>Arthropoda</taxon>
        <taxon>Hexapoda</taxon>
        <taxon>Insecta</taxon>
        <taxon>Pterygota</taxon>
        <taxon>Neoptera</taxon>
        <taxon>Paraneoptera</taxon>
        <taxon>Hemiptera</taxon>
        <taxon>Sternorrhyncha</taxon>
        <taxon>Aphidomorpha</taxon>
        <taxon>Aphidoidea</taxon>
        <taxon>Aphididae</taxon>
        <taxon>Aphidini</taxon>
        <taxon>Melanaphis</taxon>
    </lineage>
</organism>
<dbReference type="Pfam" id="PF16682">
    <property type="entry name" value="MSL2-CXC"/>
    <property type="match status" value="1"/>
</dbReference>
<dbReference type="EMBL" id="GFXV01005434">
    <property type="protein sequence ID" value="MBW17239.1"/>
    <property type="molecule type" value="Transcribed_RNA"/>
</dbReference>
<evidence type="ECO:0000256" key="1">
    <source>
        <dbReference type="PROSITE-ProRule" id="PRU01396"/>
    </source>
</evidence>
<evidence type="ECO:0000259" key="2">
    <source>
        <dbReference type="PROSITE" id="PS52051"/>
    </source>
</evidence>
<dbReference type="PANTHER" id="PTHR16048">
    <property type="entry name" value="MSL2-RELATED"/>
    <property type="match status" value="1"/>
</dbReference>
<proteinExistence type="inferred from homology"/>
<dbReference type="InterPro" id="IPR013083">
    <property type="entry name" value="Znf_RING/FYVE/PHD"/>
</dbReference>